<evidence type="ECO:0000313" key="1">
    <source>
        <dbReference type="EMBL" id="SEG13157.1"/>
    </source>
</evidence>
<organism evidence="1 2">
    <name type="scientific">Marinobacterium lutimaris</name>
    <dbReference type="NCBI Taxonomy" id="568106"/>
    <lineage>
        <taxon>Bacteria</taxon>
        <taxon>Pseudomonadati</taxon>
        <taxon>Pseudomonadota</taxon>
        <taxon>Gammaproteobacteria</taxon>
        <taxon>Oceanospirillales</taxon>
        <taxon>Oceanospirillaceae</taxon>
        <taxon>Marinobacterium</taxon>
    </lineage>
</organism>
<keyword evidence="2" id="KW-1185">Reference proteome</keyword>
<reference evidence="1 2" key="1">
    <citation type="submission" date="2016-10" db="EMBL/GenBank/DDBJ databases">
        <authorList>
            <person name="de Groot N.N."/>
        </authorList>
    </citation>
    <scope>NUCLEOTIDE SEQUENCE [LARGE SCALE GENOMIC DNA]</scope>
    <source>
        <strain evidence="1 2">DSM 22012</strain>
    </source>
</reference>
<evidence type="ECO:0000313" key="2">
    <source>
        <dbReference type="Proteomes" id="UP000236745"/>
    </source>
</evidence>
<name>A0A1H5XNY8_9GAMM</name>
<accession>A0A1H5XNY8</accession>
<dbReference type="EMBL" id="FNVQ01000001">
    <property type="protein sequence ID" value="SEG13157.1"/>
    <property type="molecule type" value="Genomic_DNA"/>
</dbReference>
<gene>
    <name evidence="1" type="ORF">SAMN05444390_1011444</name>
</gene>
<protein>
    <submittedName>
        <fullName evidence="1">Uncharacterized protein</fullName>
    </submittedName>
</protein>
<dbReference type="AlphaFoldDB" id="A0A1H5XNY8"/>
<dbReference type="OrthoDB" id="8781362at2"/>
<dbReference type="Proteomes" id="UP000236745">
    <property type="component" value="Unassembled WGS sequence"/>
</dbReference>
<sequence length="80" mass="8746">MPEMRAKMAIYSVVVGDDGSEQLSMRAVCRNDAYPEDGSDENNTFAQFTPAADLTMVVNNPALAGKFKEGDAFYLDFTKA</sequence>
<proteinExistence type="predicted"/>
<dbReference type="RefSeq" id="WP_104002351.1">
    <property type="nucleotide sequence ID" value="NZ_FNVQ01000001.1"/>
</dbReference>